<reference evidence="3" key="1">
    <citation type="submission" date="2023-05" db="EMBL/GenBank/DDBJ databases">
        <title>Nepenthes gracilis genome sequencing.</title>
        <authorList>
            <person name="Fukushima K."/>
        </authorList>
    </citation>
    <scope>NUCLEOTIDE SEQUENCE</scope>
    <source>
        <strain evidence="3">SING2019-196</strain>
    </source>
</reference>
<dbReference type="AlphaFoldDB" id="A0AAD3TFA9"/>
<dbReference type="Proteomes" id="UP001279734">
    <property type="component" value="Unassembled WGS sequence"/>
</dbReference>
<feature type="coiled-coil region" evidence="1">
    <location>
        <begin position="95"/>
        <end position="129"/>
    </location>
</feature>
<evidence type="ECO:0000256" key="2">
    <source>
        <dbReference type="SAM" id="MobiDB-lite"/>
    </source>
</evidence>
<proteinExistence type="predicted"/>
<feature type="compositionally biased region" description="Basic and acidic residues" evidence="2">
    <location>
        <begin position="173"/>
        <end position="185"/>
    </location>
</feature>
<protein>
    <submittedName>
        <fullName evidence="3">Uncharacterized protein</fullName>
    </submittedName>
</protein>
<accession>A0AAD3TFA9</accession>
<sequence length="286" mass="33291">MKDIVPTQKYTKELEEHAKLINEKTCMAKNEVEVLKIKILELNQEKEHVALLYNQCMEVIYNKQSELTEAQEQAMLLSNVIRWAYAKLVHSEEQHIILERLNKSLQSEAHNLEQKLAIKDKQLSKTEIRQDQVCHLMDDFRNPFGVHQVDDTLYHEHEVGEQNSMNPSSKPPAKRELGMDKREVSNEESNGLKDSVQELRAKLETIKKRKIVKDVEHGKLRDQLQDVENSVTQLSSLYTEPRKTTEDRHPPTSNAITSVELNEIGIVQRKVVLNKVRRQSKMIERL</sequence>
<feature type="region of interest" description="Disordered" evidence="2">
    <location>
        <begin position="158"/>
        <end position="193"/>
    </location>
</feature>
<evidence type="ECO:0000256" key="1">
    <source>
        <dbReference type="SAM" id="Coils"/>
    </source>
</evidence>
<keyword evidence="1" id="KW-0175">Coiled coil</keyword>
<evidence type="ECO:0000313" key="4">
    <source>
        <dbReference type="Proteomes" id="UP001279734"/>
    </source>
</evidence>
<organism evidence="3 4">
    <name type="scientific">Nepenthes gracilis</name>
    <name type="common">Slender pitcher plant</name>
    <dbReference type="NCBI Taxonomy" id="150966"/>
    <lineage>
        <taxon>Eukaryota</taxon>
        <taxon>Viridiplantae</taxon>
        <taxon>Streptophyta</taxon>
        <taxon>Embryophyta</taxon>
        <taxon>Tracheophyta</taxon>
        <taxon>Spermatophyta</taxon>
        <taxon>Magnoliopsida</taxon>
        <taxon>eudicotyledons</taxon>
        <taxon>Gunneridae</taxon>
        <taxon>Pentapetalae</taxon>
        <taxon>Caryophyllales</taxon>
        <taxon>Nepenthaceae</taxon>
        <taxon>Nepenthes</taxon>
    </lineage>
</organism>
<name>A0AAD3TFA9_NEPGR</name>
<keyword evidence="4" id="KW-1185">Reference proteome</keyword>
<gene>
    <name evidence="3" type="ORF">Nepgr_030428</name>
</gene>
<comment type="caution">
    <text evidence="3">The sequence shown here is derived from an EMBL/GenBank/DDBJ whole genome shotgun (WGS) entry which is preliminary data.</text>
</comment>
<dbReference type="EMBL" id="BSYO01000034">
    <property type="protein sequence ID" value="GMH28585.1"/>
    <property type="molecule type" value="Genomic_DNA"/>
</dbReference>
<evidence type="ECO:0000313" key="3">
    <source>
        <dbReference type="EMBL" id="GMH28585.1"/>
    </source>
</evidence>